<feature type="non-terminal residue" evidence="1">
    <location>
        <position position="1"/>
    </location>
</feature>
<name>A0AAW8ARA5_KLEPN</name>
<dbReference type="Proteomes" id="UP001244490">
    <property type="component" value="Unassembled WGS sequence"/>
</dbReference>
<organism evidence="1 2">
    <name type="scientific">Klebsiella pneumoniae</name>
    <dbReference type="NCBI Taxonomy" id="573"/>
    <lineage>
        <taxon>Bacteria</taxon>
        <taxon>Pseudomonadati</taxon>
        <taxon>Pseudomonadota</taxon>
        <taxon>Gammaproteobacteria</taxon>
        <taxon>Enterobacterales</taxon>
        <taxon>Enterobacteriaceae</taxon>
        <taxon>Klebsiella/Raoultella group</taxon>
        <taxon>Klebsiella</taxon>
        <taxon>Klebsiella pneumoniae complex</taxon>
    </lineage>
</organism>
<reference evidence="1" key="1">
    <citation type="submission" date="2023-07" db="EMBL/GenBank/DDBJ databases">
        <authorList>
            <person name="Peng Z."/>
        </authorList>
    </citation>
    <scope>NUCLEOTIDE SEQUENCE</scope>
    <source>
        <strain evidence="1">KP219</strain>
    </source>
</reference>
<gene>
    <name evidence="1" type="ORF">Q6294_30400</name>
</gene>
<dbReference type="Gene3D" id="3.40.50.150">
    <property type="entry name" value="Vaccinia Virus protein VP39"/>
    <property type="match status" value="1"/>
</dbReference>
<dbReference type="EMBL" id="JAUUIA010000508">
    <property type="protein sequence ID" value="MDP0971255.1"/>
    <property type="molecule type" value="Genomic_DNA"/>
</dbReference>
<comment type="caution">
    <text evidence="1">The sequence shown here is derived from an EMBL/GenBank/DDBJ whole genome shotgun (WGS) entry which is preliminary data.</text>
</comment>
<dbReference type="InterPro" id="IPR029063">
    <property type="entry name" value="SAM-dependent_MTases_sf"/>
</dbReference>
<evidence type="ECO:0000313" key="2">
    <source>
        <dbReference type="Proteomes" id="UP001244490"/>
    </source>
</evidence>
<sequence>RVIDKCFIGGSGGKLGETFEYLDRNLREEGILCATFITLDNFQRFMDLLRLHRYKSIESHLVQAAEIGQKGMLKAQNPIFIAKGVK</sequence>
<protein>
    <submittedName>
        <fullName evidence="1">Uncharacterized protein</fullName>
    </submittedName>
</protein>
<evidence type="ECO:0000313" key="1">
    <source>
        <dbReference type="EMBL" id="MDP0971255.1"/>
    </source>
</evidence>
<dbReference type="AlphaFoldDB" id="A0AAW8ARA5"/>
<accession>A0AAW8ARA5</accession>
<proteinExistence type="predicted"/>